<accession>A0A427AYJ2</accession>
<proteinExistence type="predicted"/>
<protein>
    <submittedName>
        <fullName evidence="1">Uncharacterized protein</fullName>
    </submittedName>
</protein>
<dbReference type="AlphaFoldDB" id="A0A427AYJ2"/>
<gene>
    <name evidence="1" type="ORF">B296_00012558</name>
</gene>
<dbReference type="EMBL" id="AMZH03000940">
    <property type="protein sequence ID" value="RRT81311.1"/>
    <property type="molecule type" value="Genomic_DNA"/>
</dbReference>
<sequence>MRPPPLRADRLLPQASNAIVDERGEATALRALLPFPAVAAYACGSHRHCRQSKVASAHGNCYLYLQAVAAYAQVLPVRGPTTYCSRIIAMRSYCLHAVVARARPRFYSGVVAADLLSARNRCARLLPLCISVAAAAIVPNDAL</sequence>
<evidence type="ECO:0000313" key="2">
    <source>
        <dbReference type="Proteomes" id="UP000287651"/>
    </source>
</evidence>
<reference evidence="1 2" key="1">
    <citation type="journal article" date="2014" name="Agronomy (Basel)">
        <title>A Draft Genome Sequence for Ensete ventricosum, the Drought-Tolerant Tree Against Hunger.</title>
        <authorList>
            <person name="Harrison J."/>
            <person name="Moore K.A."/>
            <person name="Paszkiewicz K."/>
            <person name="Jones T."/>
            <person name="Grant M."/>
            <person name="Ambacheew D."/>
            <person name="Muzemil S."/>
            <person name="Studholme D.J."/>
        </authorList>
    </citation>
    <scope>NUCLEOTIDE SEQUENCE [LARGE SCALE GENOMIC DNA]</scope>
</reference>
<comment type="caution">
    <text evidence="1">The sequence shown here is derived from an EMBL/GenBank/DDBJ whole genome shotgun (WGS) entry which is preliminary data.</text>
</comment>
<evidence type="ECO:0000313" key="1">
    <source>
        <dbReference type="EMBL" id="RRT81311.1"/>
    </source>
</evidence>
<name>A0A427AYJ2_ENSVE</name>
<organism evidence="1 2">
    <name type="scientific">Ensete ventricosum</name>
    <name type="common">Abyssinian banana</name>
    <name type="synonym">Musa ensete</name>
    <dbReference type="NCBI Taxonomy" id="4639"/>
    <lineage>
        <taxon>Eukaryota</taxon>
        <taxon>Viridiplantae</taxon>
        <taxon>Streptophyta</taxon>
        <taxon>Embryophyta</taxon>
        <taxon>Tracheophyta</taxon>
        <taxon>Spermatophyta</taxon>
        <taxon>Magnoliopsida</taxon>
        <taxon>Liliopsida</taxon>
        <taxon>Zingiberales</taxon>
        <taxon>Musaceae</taxon>
        <taxon>Ensete</taxon>
    </lineage>
</organism>
<dbReference type="Proteomes" id="UP000287651">
    <property type="component" value="Unassembled WGS sequence"/>
</dbReference>